<evidence type="ECO:0000256" key="1">
    <source>
        <dbReference type="ARBA" id="ARBA00022801"/>
    </source>
</evidence>
<dbReference type="InterPro" id="IPR020422">
    <property type="entry name" value="TYR_PHOSPHATASE_DUAL_dom"/>
</dbReference>
<evidence type="ECO:0000313" key="5">
    <source>
        <dbReference type="Proteomes" id="UP001595955"/>
    </source>
</evidence>
<accession>A0ABV9DAY0</accession>
<gene>
    <name evidence="4" type="ORF">ACFO3F_11790</name>
</gene>
<feature type="domain" description="Tyrosine specific protein phosphatases" evidence="3">
    <location>
        <begin position="91"/>
        <end position="152"/>
    </location>
</feature>
<dbReference type="InterPro" id="IPR000340">
    <property type="entry name" value="Dual-sp_phosphatase_cat-dom"/>
</dbReference>
<dbReference type="InterPro" id="IPR029021">
    <property type="entry name" value="Prot-tyrosine_phosphatase-like"/>
</dbReference>
<keyword evidence="2" id="KW-0904">Protein phosphatase</keyword>
<protein>
    <submittedName>
        <fullName evidence="4">Dual specificity protein phosphatase family protein</fullName>
    </submittedName>
</protein>
<proteinExistence type="predicted"/>
<dbReference type="PROSITE" id="PS50056">
    <property type="entry name" value="TYR_PHOSPHATASE_2"/>
    <property type="match status" value="1"/>
</dbReference>
<sequence length="165" mass="17746">MSADIEFNLTTDPVDLPGVRPADPPTEMLPGQLWHGGCPVDFEWVRATGITAVIDIADADAFPPADDIDGLVYLKSPLVDGEDLPAPALTLRLAELVAGLVADGYRVLVHCTFGRNRSGLIVSLIVREVLGLSGADAMAYVQERREGTVNNEGFADWLRTLPPPR</sequence>
<dbReference type="InterPro" id="IPR000387">
    <property type="entry name" value="Tyr_Pase_dom"/>
</dbReference>
<dbReference type="Gene3D" id="3.90.190.10">
    <property type="entry name" value="Protein tyrosine phosphatase superfamily"/>
    <property type="match status" value="1"/>
</dbReference>
<evidence type="ECO:0000259" key="3">
    <source>
        <dbReference type="PROSITE" id="PS50056"/>
    </source>
</evidence>
<organism evidence="4 5">
    <name type="scientific">Georgenia faecalis</name>
    <dbReference type="NCBI Taxonomy" id="2483799"/>
    <lineage>
        <taxon>Bacteria</taxon>
        <taxon>Bacillati</taxon>
        <taxon>Actinomycetota</taxon>
        <taxon>Actinomycetes</taxon>
        <taxon>Micrococcales</taxon>
        <taxon>Bogoriellaceae</taxon>
        <taxon>Georgenia</taxon>
    </lineage>
</organism>
<reference evidence="5" key="1">
    <citation type="journal article" date="2019" name="Int. J. Syst. Evol. Microbiol.">
        <title>The Global Catalogue of Microorganisms (GCM) 10K type strain sequencing project: providing services to taxonomists for standard genome sequencing and annotation.</title>
        <authorList>
            <consortium name="The Broad Institute Genomics Platform"/>
            <consortium name="The Broad Institute Genome Sequencing Center for Infectious Disease"/>
            <person name="Wu L."/>
            <person name="Ma J."/>
        </authorList>
    </citation>
    <scope>NUCLEOTIDE SEQUENCE [LARGE SCALE GENOMIC DNA]</scope>
    <source>
        <strain evidence="5">JCM 3369</strain>
    </source>
</reference>
<dbReference type="RefSeq" id="WP_122823442.1">
    <property type="nucleotide sequence ID" value="NZ_CP033325.1"/>
</dbReference>
<dbReference type="Proteomes" id="UP001595955">
    <property type="component" value="Unassembled WGS sequence"/>
</dbReference>
<dbReference type="SMART" id="SM00195">
    <property type="entry name" value="DSPc"/>
    <property type="match status" value="1"/>
</dbReference>
<dbReference type="InterPro" id="IPR016130">
    <property type="entry name" value="Tyr_Pase_AS"/>
</dbReference>
<evidence type="ECO:0000313" key="4">
    <source>
        <dbReference type="EMBL" id="MFC4555931.1"/>
    </source>
</evidence>
<evidence type="ECO:0000256" key="2">
    <source>
        <dbReference type="ARBA" id="ARBA00022912"/>
    </source>
</evidence>
<dbReference type="EMBL" id="JBHSGF010000008">
    <property type="protein sequence ID" value="MFC4555931.1"/>
    <property type="molecule type" value="Genomic_DNA"/>
</dbReference>
<name>A0ABV9DAY0_9MICO</name>
<dbReference type="Pfam" id="PF00782">
    <property type="entry name" value="DSPc"/>
    <property type="match status" value="1"/>
</dbReference>
<keyword evidence="5" id="KW-1185">Reference proteome</keyword>
<dbReference type="CDD" id="cd14498">
    <property type="entry name" value="DSP"/>
    <property type="match status" value="1"/>
</dbReference>
<dbReference type="SUPFAM" id="SSF52799">
    <property type="entry name" value="(Phosphotyrosine protein) phosphatases II"/>
    <property type="match status" value="1"/>
</dbReference>
<dbReference type="PROSITE" id="PS00383">
    <property type="entry name" value="TYR_PHOSPHATASE_1"/>
    <property type="match status" value="1"/>
</dbReference>
<keyword evidence="1" id="KW-0378">Hydrolase</keyword>
<comment type="caution">
    <text evidence="4">The sequence shown here is derived from an EMBL/GenBank/DDBJ whole genome shotgun (WGS) entry which is preliminary data.</text>
</comment>